<dbReference type="PANTHER" id="PTHR30069">
    <property type="entry name" value="TONB-DEPENDENT OUTER MEMBRANE RECEPTOR"/>
    <property type="match status" value="1"/>
</dbReference>
<dbReference type="InterPro" id="IPR037066">
    <property type="entry name" value="Plug_dom_sf"/>
</dbReference>
<sequence length="750" mass="84424">MNYSCMWALKLLTGFAFFFCIKTINAQNLKGILTDEEQVPLENVGIFNQTSGQHSHTNLSGVFSLPVTQVNDSIYFSNLGFKTFVLVVEEKHLTNGIKISLQESSINLDQVVVVSKVDAMSRIVNVDVQKDPVKSSQEILRKVPGLLIGQHAGGGKAEQIFLRGFDIDHGTDIAISVDGMPVNMVSHAHGQGYADLHFVIPETIDNINFGKGPYYADKGDFNTAGYVDLQLKKSIDKSMISYETGQFNTNRFVGLFNVFETAKSDAYIASEVYLTDGPFQSSQNFNRINLLGRYHYKDIGKEELTITASHFQSNWDASGQIPQRAVNQNIIGRFGAIDDTEGGETSRTNLMLNHTSFLGQDQFLKTRAFISTYDFELFSNFTFFLDDPKNGDQIRQYENRTVFGAETVFEQIDINVGIDDRFKYSSGVGFRNDNSDDVSLAHTVNRKTVLEQYALGDIDETNIFTFINAEYKTGNFTFNPSVRLDYFKFDYEDKLSANYDIKSESKSIISPKLNTLFAVNRNWQLFLKTGIGFHSNDARVVTANDGQDILPKAYGIDFGTIIKPVDKMVLNATLWSLFLDQEFVYVGDAGIVEPSGKTRRLGLELGVRYQVWDWLYLTTDVNYTYGRSTEELDGQDYIPLAPDFTAVGGLAFTDIGNFSGGLNCRYLGDRAANEDYSITAEGYFVTDFNLNYKYENWTVGVIVENIFDTQWNETQFATESRLFNETASVEEIHFTPGTPFYIRGKISVQF</sequence>
<gene>
    <name evidence="9" type="ORF">SAMN04488008_101740</name>
</gene>
<dbReference type="GO" id="GO:0044718">
    <property type="term" value="P:siderophore transmembrane transport"/>
    <property type="evidence" value="ECO:0007669"/>
    <property type="project" value="TreeGrafter"/>
</dbReference>
<evidence type="ECO:0000256" key="6">
    <source>
        <dbReference type="ARBA" id="ARBA00023237"/>
    </source>
</evidence>
<keyword evidence="10" id="KW-1185">Reference proteome</keyword>
<dbReference type="PANTHER" id="PTHR30069:SF36">
    <property type="entry name" value="BLL6948 PROTEIN"/>
    <property type="match status" value="1"/>
</dbReference>
<evidence type="ECO:0000256" key="7">
    <source>
        <dbReference type="PROSITE-ProRule" id="PRU01360"/>
    </source>
</evidence>
<dbReference type="EMBL" id="FNZN01000001">
    <property type="protein sequence ID" value="SEK57634.1"/>
    <property type="molecule type" value="Genomic_DNA"/>
</dbReference>
<feature type="domain" description="TonB-dependent receptor plug" evidence="8">
    <location>
        <begin position="121"/>
        <end position="225"/>
    </location>
</feature>
<keyword evidence="4 7" id="KW-0812">Transmembrane</keyword>
<dbReference type="AlphaFoldDB" id="A0A1H7I5I3"/>
<dbReference type="SUPFAM" id="SSF56935">
    <property type="entry name" value="Porins"/>
    <property type="match status" value="1"/>
</dbReference>
<keyword evidence="9" id="KW-0675">Receptor</keyword>
<evidence type="ECO:0000256" key="5">
    <source>
        <dbReference type="ARBA" id="ARBA00023136"/>
    </source>
</evidence>
<proteinExistence type="inferred from homology"/>
<evidence type="ECO:0000256" key="3">
    <source>
        <dbReference type="ARBA" id="ARBA00022452"/>
    </source>
</evidence>
<dbReference type="SUPFAM" id="SSF49464">
    <property type="entry name" value="Carboxypeptidase regulatory domain-like"/>
    <property type="match status" value="1"/>
</dbReference>
<evidence type="ECO:0000256" key="1">
    <source>
        <dbReference type="ARBA" id="ARBA00004571"/>
    </source>
</evidence>
<comment type="similarity">
    <text evidence="7">Belongs to the TonB-dependent receptor family.</text>
</comment>
<dbReference type="InterPro" id="IPR036942">
    <property type="entry name" value="Beta-barrel_TonB_sf"/>
</dbReference>
<evidence type="ECO:0000313" key="10">
    <source>
        <dbReference type="Proteomes" id="UP000198990"/>
    </source>
</evidence>
<dbReference type="Pfam" id="PF13715">
    <property type="entry name" value="CarbopepD_reg_2"/>
    <property type="match status" value="1"/>
</dbReference>
<reference evidence="10" key="1">
    <citation type="submission" date="2016-10" db="EMBL/GenBank/DDBJ databases">
        <authorList>
            <person name="Varghese N."/>
            <person name="Submissions S."/>
        </authorList>
    </citation>
    <scope>NUCLEOTIDE SEQUENCE [LARGE SCALE GENOMIC DNA]</scope>
    <source>
        <strain evidence="10">DSM 16471</strain>
    </source>
</reference>
<organism evidence="9 10">
    <name type="scientific">Maribacter orientalis</name>
    <dbReference type="NCBI Taxonomy" id="228957"/>
    <lineage>
        <taxon>Bacteria</taxon>
        <taxon>Pseudomonadati</taxon>
        <taxon>Bacteroidota</taxon>
        <taxon>Flavobacteriia</taxon>
        <taxon>Flavobacteriales</taxon>
        <taxon>Flavobacteriaceae</taxon>
        <taxon>Maribacter</taxon>
    </lineage>
</organism>
<dbReference type="GO" id="GO:0015344">
    <property type="term" value="F:siderophore uptake transmembrane transporter activity"/>
    <property type="evidence" value="ECO:0007669"/>
    <property type="project" value="TreeGrafter"/>
</dbReference>
<evidence type="ECO:0000259" key="8">
    <source>
        <dbReference type="Pfam" id="PF07715"/>
    </source>
</evidence>
<dbReference type="GO" id="GO:0009279">
    <property type="term" value="C:cell outer membrane"/>
    <property type="evidence" value="ECO:0007669"/>
    <property type="project" value="UniProtKB-SubCell"/>
</dbReference>
<dbReference type="PROSITE" id="PS52016">
    <property type="entry name" value="TONB_DEPENDENT_REC_3"/>
    <property type="match status" value="1"/>
</dbReference>
<dbReference type="InterPro" id="IPR008969">
    <property type="entry name" value="CarboxyPept-like_regulatory"/>
</dbReference>
<keyword evidence="6 7" id="KW-0998">Cell outer membrane</keyword>
<dbReference type="InterPro" id="IPR012910">
    <property type="entry name" value="Plug_dom"/>
</dbReference>
<evidence type="ECO:0000256" key="2">
    <source>
        <dbReference type="ARBA" id="ARBA00022448"/>
    </source>
</evidence>
<dbReference type="Pfam" id="PF07715">
    <property type="entry name" value="Plug"/>
    <property type="match status" value="1"/>
</dbReference>
<evidence type="ECO:0000313" key="9">
    <source>
        <dbReference type="EMBL" id="SEK57634.1"/>
    </source>
</evidence>
<dbReference type="STRING" id="228957.SAMN04488008_101740"/>
<keyword evidence="2 7" id="KW-0813">Transport</keyword>
<dbReference type="InterPro" id="IPR039426">
    <property type="entry name" value="TonB-dep_rcpt-like"/>
</dbReference>
<dbReference type="Gene3D" id="2.40.170.20">
    <property type="entry name" value="TonB-dependent receptor, beta-barrel domain"/>
    <property type="match status" value="1"/>
</dbReference>
<name>A0A1H7I5I3_9FLAO</name>
<keyword evidence="3 7" id="KW-1134">Transmembrane beta strand</keyword>
<comment type="subcellular location">
    <subcellularLocation>
        <location evidence="1 7">Cell outer membrane</location>
        <topology evidence="1 7">Multi-pass membrane protein</topology>
    </subcellularLocation>
</comment>
<dbReference type="Proteomes" id="UP000198990">
    <property type="component" value="Unassembled WGS sequence"/>
</dbReference>
<dbReference type="RefSeq" id="WP_245737128.1">
    <property type="nucleotide sequence ID" value="NZ_FNZN01000001.1"/>
</dbReference>
<evidence type="ECO:0000256" key="4">
    <source>
        <dbReference type="ARBA" id="ARBA00022692"/>
    </source>
</evidence>
<protein>
    <submittedName>
        <fullName evidence="9">Outer membrane receptor for Fe3+-dicitrate</fullName>
    </submittedName>
</protein>
<keyword evidence="5 7" id="KW-0472">Membrane</keyword>
<accession>A0A1H7I5I3</accession>
<dbReference type="Gene3D" id="2.170.130.10">
    <property type="entry name" value="TonB-dependent receptor, plug domain"/>
    <property type="match status" value="1"/>
</dbReference>